<evidence type="ECO:0000313" key="1">
    <source>
        <dbReference type="EMBL" id="MFD1632009.1"/>
    </source>
</evidence>
<protein>
    <submittedName>
        <fullName evidence="1">Uncharacterized protein</fullName>
    </submittedName>
</protein>
<reference evidence="2" key="1">
    <citation type="journal article" date="2019" name="Int. J. Syst. Evol. Microbiol.">
        <title>The Global Catalogue of Microorganisms (GCM) 10K type strain sequencing project: providing services to taxonomists for standard genome sequencing and annotation.</title>
        <authorList>
            <consortium name="The Broad Institute Genomics Platform"/>
            <consortium name="The Broad Institute Genome Sequencing Center for Infectious Disease"/>
            <person name="Wu L."/>
            <person name="Ma J."/>
        </authorList>
    </citation>
    <scope>NUCLEOTIDE SEQUENCE [LARGE SCALE GENOMIC DNA]</scope>
    <source>
        <strain evidence="2">CCUG 53762</strain>
    </source>
</reference>
<evidence type="ECO:0000313" key="2">
    <source>
        <dbReference type="Proteomes" id="UP001597118"/>
    </source>
</evidence>
<sequence>METKKTIAALEHDLDGKIMTGDFLINNYRNIPESDTDKKVRYQKLLVKHFTAISKLCDQLEESLEFALFITKPQNTQSHEKTRI</sequence>
<comment type="caution">
    <text evidence="1">The sequence shown here is derived from an EMBL/GenBank/DDBJ whole genome shotgun (WGS) entry which is preliminary data.</text>
</comment>
<accession>A0ABW4II13</accession>
<dbReference type="EMBL" id="JBHUDG010000051">
    <property type="protein sequence ID" value="MFD1632009.1"/>
    <property type="molecule type" value="Genomic_DNA"/>
</dbReference>
<proteinExistence type="predicted"/>
<name>A0ABW4II13_9SPHI</name>
<organism evidence="1 2">
    <name type="scientific">Pseudopedobacter beijingensis</name>
    <dbReference type="NCBI Taxonomy" id="1207056"/>
    <lineage>
        <taxon>Bacteria</taxon>
        <taxon>Pseudomonadati</taxon>
        <taxon>Bacteroidota</taxon>
        <taxon>Sphingobacteriia</taxon>
        <taxon>Sphingobacteriales</taxon>
        <taxon>Sphingobacteriaceae</taxon>
        <taxon>Pseudopedobacter</taxon>
    </lineage>
</organism>
<gene>
    <name evidence="1" type="ORF">ACFSAH_19210</name>
</gene>
<keyword evidence="2" id="KW-1185">Reference proteome</keyword>
<dbReference type="Proteomes" id="UP001597118">
    <property type="component" value="Unassembled WGS sequence"/>
</dbReference>
<dbReference type="RefSeq" id="WP_379664331.1">
    <property type="nucleotide sequence ID" value="NZ_JBHUDG010000051.1"/>
</dbReference>